<dbReference type="PANTHER" id="PTHR38248:SF2">
    <property type="entry name" value="FUNK1 11"/>
    <property type="match status" value="1"/>
</dbReference>
<keyword evidence="4" id="KW-1185">Reference proteome</keyword>
<keyword evidence="3" id="KW-0808">Transferase</keyword>
<feature type="domain" description="Fungal-type protein kinase" evidence="2">
    <location>
        <begin position="172"/>
        <end position="321"/>
    </location>
</feature>
<feature type="domain" description="Fungal-type protein kinase" evidence="2">
    <location>
        <begin position="452"/>
        <end position="595"/>
    </location>
</feature>
<dbReference type="PANTHER" id="PTHR38248">
    <property type="entry name" value="FUNK1 6"/>
    <property type="match status" value="1"/>
</dbReference>
<dbReference type="VEuPathDB" id="FungiDB:CC1G_12693"/>
<evidence type="ECO:0000313" key="4">
    <source>
        <dbReference type="Proteomes" id="UP000001861"/>
    </source>
</evidence>
<dbReference type="OMA" id="GESHECP"/>
<dbReference type="GeneID" id="6008473"/>
<feature type="compositionally biased region" description="Basic and acidic residues" evidence="1">
    <location>
        <begin position="753"/>
        <end position="763"/>
    </location>
</feature>
<gene>
    <name evidence="3" type="ORF">CC1G_12693</name>
</gene>
<dbReference type="EMBL" id="AACS02000009">
    <property type="protein sequence ID" value="EAU89820.2"/>
    <property type="molecule type" value="Genomic_DNA"/>
</dbReference>
<accession>A8NAY9</accession>
<dbReference type="GO" id="GO:0016301">
    <property type="term" value="F:kinase activity"/>
    <property type="evidence" value="ECO:0007669"/>
    <property type="project" value="UniProtKB-KW"/>
</dbReference>
<name>A8NAY9_COPC7</name>
<dbReference type="Pfam" id="PF17667">
    <property type="entry name" value="Pkinase_fungal"/>
    <property type="match status" value="2"/>
</dbReference>
<protein>
    <submittedName>
        <fullName evidence="3">Other/FunK1 protein kinase</fullName>
    </submittedName>
</protein>
<reference evidence="3 4" key="1">
    <citation type="journal article" date="2010" name="Proc. Natl. Acad. Sci. U.S.A.">
        <title>Insights into evolution of multicellular fungi from the assembled chromosomes of the mushroom Coprinopsis cinerea (Coprinus cinereus).</title>
        <authorList>
            <person name="Stajich J.E."/>
            <person name="Wilke S.K."/>
            <person name="Ahren D."/>
            <person name="Au C.H."/>
            <person name="Birren B.W."/>
            <person name="Borodovsky M."/>
            <person name="Burns C."/>
            <person name="Canback B."/>
            <person name="Casselton L.A."/>
            <person name="Cheng C.K."/>
            <person name="Deng J."/>
            <person name="Dietrich F.S."/>
            <person name="Fargo D.C."/>
            <person name="Farman M.L."/>
            <person name="Gathman A.C."/>
            <person name="Goldberg J."/>
            <person name="Guigo R."/>
            <person name="Hoegger P.J."/>
            <person name="Hooker J.B."/>
            <person name="Huggins A."/>
            <person name="James T.Y."/>
            <person name="Kamada T."/>
            <person name="Kilaru S."/>
            <person name="Kodira C."/>
            <person name="Kues U."/>
            <person name="Kupfer D."/>
            <person name="Kwan H.S."/>
            <person name="Lomsadze A."/>
            <person name="Li W."/>
            <person name="Lilly W.W."/>
            <person name="Ma L.J."/>
            <person name="Mackey A.J."/>
            <person name="Manning G."/>
            <person name="Martin F."/>
            <person name="Muraguchi H."/>
            <person name="Natvig D.O."/>
            <person name="Palmerini H."/>
            <person name="Ramesh M.A."/>
            <person name="Rehmeyer C.J."/>
            <person name="Roe B.A."/>
            <person name="Shenoy N."/>
            <person name="Stanke M."/>
            <person name="Ter-Hovhannisyan V."/>
            <person name="Tunlid A."/>
            <person name="Velagapudi R."/>
            <person name="Vision T.J."/>
            <person name="Zeng Q."/>
            <person name="Zolan M.E."/>
            <person name="Pukkila P.J."/>
        </authorList>
    </citation>
    <scope>NUCLEOTIDE SEQUENCE [LARGE SCALE GENOMIC DNA]</scope>
    <source>
        <strain evidence="4">Okayama-7 / 130 / ATCC MYA-4618 / FGSC 9003</strain>
    </source>
</reference>
<keyword evidence="3" id="KW-0418">Kinase</keyword>
<dbReference type="SUPFAM" id="SSF56112">
    <property type="entry name" value="Protein kinase-like (PK-like)"/>
    <property type="match status" value="1"/>
</dbReference>
<evidence type="ECO:0000259" key="2">
    <source>
        <dbReference type="Pfam" id="PF17667"/>
    </source>
</evidence>
<dbReference type="Gene3D" id="1.10.510.10">
    <property type="entry name" value="Transferase(Phosphotransferase) domain 1"/>
    <property type="match status" value="1"/>
</dbReference>
<dbReference type="InterPro" id="IPR040976">
    <property type="entry name" value="Pkinase_fungal"/>
</dbReference>
<dbReference type="OrthoDB" id="3271139at2759"/>
<sequence>MFTVKTVDLRPEIGDAMNSEMFMCEVDYFMAHYLPAYDKETAQAVIAFLKSEGVLKACSDVPSHSDVSPELNLNSQPETVPYSHIFASFHEPRKIKQVQDSSIAQLRTPPKTDEKAAFDPLGRICNKVRQGLRNVKGARPNNYWVRMCPDTRLQSAFKPCNHRIDACLTKNRFKKDPLHITDIIIAFEFKLSRLLDDIFGNRQQLASHVNHTMNEDPRRKFMYGITIENSQVSLWYFSRSHSIKARSFDIIEYPELFVEVMVSFFCATDEQLGFDPLVTFVRGREYIYKFPANESRLQPAYYLTVEPIFEYRSLCLTGRSTLEGTKEMVMKEVALGLGMPTEADIQKSLFSDLEAFRESPWRQSPLVSDLKEGLVARLGRALEGDNFKRFFSCVVDHHVGDFNRALCSKAWAAPDTFPTAKPKQNGIYKTVHGPPMALTLEGTFPPTHQCWLLFDDICTPLHDIPKLGEAMEILSQASMGLLLMFCAGWVHRDVSAGNILAFRATPDEPWQAKLSDLEYAKKFPHQGLTGAEPKTGTPFYMPCEIQCQKYMVLAAQPGRLEGGAKVPANNLRGLPILHTFQHDFESAWWITLWLCSARVNQDDLPKNFAGEMFLQDTSVNHGKTRMRVLDESLADNEDLMDSLPPSLQTDGGFLEKLDILRSNLSSEFKRRNMARAHDDIGSYSWIIGNFMTFFDEISYSRDQWSSIKLLVEKDLPKRSESSDEARDDLPVDVTGQERAAGEQQHQNNANVQVKKEKDDHDHSAAVATVNELEKKITRSRKRKAPEDIREGQNDTNHDGGVEVPVPSKKARVKAKWKMPTPCGEGGRVTRSMTRNSAGVGGPSTGV</sequence>
<dbReference type="KEGG" id="cci:CC1G_12693"/>
<feature type="region of interest" description="Disordered" evidence="1">
    <location>
        <begin position="738"/>
        <end position="846"/>
    </location>
</feature>
<dbReference type="HOGENOM" id="CLU_011584_0_0_1"/>
<proteinExistence type="predicted"/>
<dbReference type="InParanoid" id="A8NAY9"/>
<dbReference type="Proteomes" id="UP000001861">
    <property type="component" value="Unassembled WGS sequence"/>
</dbReference>
<comment type="caution">
    <text evidence="3">The sequence shown here is derived from an EMBL/GenBank/DDBJ whole genome shotgun (WGS) entry which is preliminary data.</text>
</comment>
<organism evidence="3 4">
    <name type="scientific">Coprinopsis cinerea (strain Okayama-7 / 130 / ATCC MYA-4618 / FGSC 9003)</name>
    <name type="common">Inky cap fungus</name>
    <name type="synonym">Hormographiella aspergillata</name>
    <dbReference type="NCBI Taxonomy" id="240176"/>
    <lineage>
        <taxon>Eukaryota</taxon>
        <taxon>Fungi</taxon>
        <taxon>Dikarya</taxon>
        <taxon>Basidiomycota</taxon>
        <taxon>Agaricomycotina</taxon>
        <taxon>Agaricomycetes</taxon>
        <taxon>Agaricomycetidae</taxon>
        <taxon>Agaricales</taxon>
        <taxon>Agaricineae</taxon>
        <taxon>Psathyrellaceae</taxon>
        <taxon>Coprinopsis</taxon>
    </lineage>
</organism>
<feature type="compositionally biased region" description="Basic and acidic residues" evidence="1">
    <location>
        <begin position="784"/>
        <end position="800"/>
    </location>
</feature>
<dbReference type="RefSeq" id="XP_001831991.2">
    <property type="nucleotide sequence ID" value="XM_001831939.2"/>
</dbReference>
<dbReference type="AlphaFoldDB" id="A8NAY9"/>
<dbReference type="InterPro" id="IPR011009">
    <property type="entry name" value="Kinase-like_dom_sf"/>
</dbReference>
<evidence type="ECO:0000313" key="3">
    <source>
        <dbReference type="EMBL" id="EAU89820.2"/>
    </source>
</evidence>
<evidence type="ECO:0000256" key="1">
    <source>
        <dbReference type="SAM" id="MobiDB-lite"/>
    </source>
</evidence>